<accession>A0A427XRE9</accession>
<name>A0A427XRE9_9TREE</name>
<dbReference type="AlphaFoldDB" id="A0A427XRE9"/>
<gene>
    <name evidence="2" type="ORF">EHS25_006942</name>
</gene>
<dbReference type="OrthoDB" id="2020070at2759"/>
<evidence type="ECO:0000313" key="2">
    <source>
        <dbReference type="EMBL" id="RSH81410.1"/>
    </source>
</evidence>
<evidence type="ECO:0000256" key="1">
    <source>
        <dbReference type="SAM" id="MobiDB-lite"/>
    </source>
</evidence>
<dbReference type="EMBL" id="RSCD01000031">
    <property type="protein sequence ID" value="RSH81410.1"/>
    <property type="molecule type" value="Genomic_DNA"/>
</dbReference>
<dbReference type="STRING" id="1890683.A0A427XRE9"/>
<proteinExistence type="predicted"/>
<comment type="caution">
    <text evidence="2">The sequence shown here is derived from an EMBL/GenBank/DDBJ whole genome shotgun (WGS) entry which is preliminary data.</text>
</comment>
<dbReference type="PANTHER" id="PTHR34815">
    <property type="entry name" value="LYSINE ACETYLTRANSFERASE"/>
    <property type="match status" value="1"/>
</dbReference>
<dbReference type="InterPro" id="IPR053013">
    <property type="entry name" value="LAT"/>
</dbReference>
<evidence type="ECO:0008006" key="4">
    <source>
        <dbReference type="Google" id="ProtNLM"/>
    </source>
</evidence>
<evidence type="ECO:0000313" key="3">
    <source>
        <dbReference type="Proteomes" id="UP000279259"/>
    </source>
</evidence>
<dbReference type="PANTHER" id="PTHR34815:SF2">
    <property type="entry name" value="N-ACETYLTRANSFERASE DOMAIN-CONTAINING PROTEIN"/>
    <property type="match status" value="1"/>
</dbReference>
<sequence length="431" mass="47309">MSARPNLSEFTIVPASPSQVEQHARAAFVPWSRNRSWETFWGEAEKEKRAGTWAQDDAMVCWVLVRKDRVHGDIYAGCETYRRKALYRREGSEESELESAWMYGIASVVTPVNHLRMGFATRMLQLLHYMLADPATLPPFPEAWGSPPPRPIHRNPSPHVSRRPLGQRNVSLASLQRGPSPDFLPASIASILWSDVGYTFYEKCSVGETLPGWVANAKENTEIVWSLLRPTPGALDDWEVLDRSALRKVTPTIASAAAASLASAPKDAPAWCIDPSSPGVLSFVPFRDVDSALEPPPGVLNVGLRLKSKSPTTTKSSVEQDTIVLLALHNTAIGPRLLITNLCNVQPEHLPSLLRALDVLGAEIGRAEGWAFGIAPDHPLAEAWKAETGRRVTVGPRADVKGHLLGVAWYGKGDGRGKRGTLVDTQMWGWC</sequence>
<organism evidence="2 3">
    <name type="scientific">Saitozyma podzolica</name>
    <dbReference type="NCBI Taxonomy" id="1890683"/>
    <lineage>
        <taxon>Eukaryota</taxon>
        <taxon>Fungi</taxon>
        <taxon>Dikarya</taxon>
        <taxon>Basidiomycota</taxon>
        <taxon>Agaricomycotina</taxon>
        <taxon>Tremellomycetes</taxon>
        <taxon>Tremellales</taxon>
        <taxon>Trimorphomycetaceae</taxon>
        <taxon>Saitozyma</taxon>
    </lineage>
</organism>
<dbReference type="Proteomes" id="UP000279259">
    <property type="component" value="Unassembled WGS sequence"/>
</dbReference>
<keyword evidence="3" id="KW-1185">Reference proteome</keyword>
<reference evidence="2 3" key="1">
    <citation type="submission" date="2018-11" db="EMBL/GenBank/DDBJ databases">
        <title>Genome sequence of Saitozyma podzolica DSM 27192.</title>
        <authorList>
            <person name="Aliyu H."/>
            <person name="Gorte O."/>
            <person name="Ochsenreither K."/>
        </authorList>
    </citation>
    <scope>NUCLEOTIDE SEQUENCE [LARGE SCALE GENOMIC DNA]</scope>
    <source>
        <strain evidence="2 3">DSM 27192</strain>
    </source>
</reference>
<protein>
    <recommendedName>
        <fullName evidence="4">N-acetyltransferase domain-containing protein</fullName>
    </recommendedName>
</protein>
<feature type="region of interest" description="Disordered" evidence="1">
    <location>
        <begin position="142"/>
        <end position="164"/>
    </location>
</feature>